<evidence type="ECO:0000313" key="3">
    <source>
        <dbReference type="Proteomes" id="UP001287356"/>
    </source>
</evidence>
<dbReference type="Proteomes" id="UP001287356">
    <property type="component" value="Unassembled WGS sequence"/>
</dbReference>
<gene>
    <name evidence="2" type="ORF">B0T24DRAFT_217899</name>
</gene>
<accession>A0AAE0NA13</accession>
<dbReference type="AlphaFoldDB" id="A0AAE0NA13"/>
<reference evidence="2" key="1">
    <citation type="journal article" date="2023" name="Mol. Phylogenet. Evol.">
        <title>Genome-scale phylogeny and comparative genomics of the fungal order Sordariales.</title>
        <authorList>
            <person name="Hensen N."/>
            <person name="Bonometti L."/>
            <person name="Westerberg I."/>
            <person name="Brannstrom I.O."/>
            <person name="Guillou S."/>
            <person name="Cros-Aarteil S."/>
            <person name="Calhoun S."/>
            <person name="Haridas S."/>
            <person name="Kuo A."/>
            <person name="Mondo S."/>
            <person name="Pangilinan J."/>
            <person name="Riley R."/>
            <person name="LaButti K."/>
            <person name="Andreopoulos B."/>
            <person name="Lipzen A."/>
            <person name="Chen C."/>
            <person name="Yan M."/>
            <person name="Daum C."/>
            <person name="Ng V."/>
            <person name="Clum A."/>
            <person name="Steindorff A."/>
            <person name="Ohm R.A."/>
            <person name="Martin F."/>
            <person name="Silar P."/>
            <person name="Natvig D.O."/>
            <person name="Lalanne C."/>
            <person name="Gautier V."/>
            <person name="Ament-Velasquez S.L."/>
            <person name="Kruys A."/>
            <person name="Hutchinson M.I."/>
            <person name="Powell A.J."/>
            <person name="Barry K."/>
            <person name="Miller A.N."/>
            <person name="Grigoriev I.V."/>
            <person name="Debuchy R."/>
            <person name="Gladieux P."/>
            <person name="Hiltunen Thoren M."/>
            <person name="Johannesson H."/>
        </authorList>
    </citation>
    <scope>NUCLEOTIDE SEQUENCE</scope>
    <source>
        <strain evidence="2">CBS 958.72</strain>
    </source>
</reference>
<name>A0AAE0NA13_9PEZI</name>
<evidence type="ECO:0000313" key="2">
    <source>
        <dbReference type="EMBL" id="KAK3376316.1"/>
    </source>
</evidence>
<sequence>MEFIYKEAASDSTTVKGKKKKQSTTKAQKLQRAADAGLRTRVYKHHRCRGKHCNQGPHYWPDEQGNHHTLLPRHLEDIFHHIKGNLKEGEREEDFDVNIEIPSKILKDVLDDNRKRKADDSIDYRNWKARRGDPVAGVVLLLPLCETLESWGSTVRWRPMLLLWGWAGRGTRNAAPVPGKGTADVFTRPSACAVVFGVDMADSGPKEEEVERCRGLRGACPVAWAVGWTCVAWILD</sequence>
<reference evidence="2" key="2">
    <citation type="submission" date="2023-06" db="EMBL/GenBank/DDBJ databases">
        <authorList>
            <consortium name="Lawrence Berkeley National Laboratory"/>
            <person name="Haridas S."/>
            <person name="Hensen N."/>
            <person name="Bonometti L."/>
            <person name="Westerberg I."/>
            <person name="Brannstrom I.O."/>
            <person name="Guillou S."/>
            <person name="Cros-Aarteil S."/>
            <person name="Calhoun S."/>
            <person name="Kuo A."/>
            <person name="Mondo S."/>
            <person name="Pangilinan J."/>
            <person name="Riley R."/>
            <person name="Labutti K."/>
            <person name="Andreopoulos B."/>
            <person name="Lipzen A."/>
            <person name="Chen C."/>
            <person name="Yanf M."/>
            <person name="Daum C."/>
            <person name="Ng V."/>
            <person name="Clum A."/>
            <person name="Steindorff A."/>
            <person name="Ohm R."/>
            <person name="Martin F."/>
            <person name="Silar P."/>
            <person name="Natvig D."/>
            <person name="Lalanne C."/>
            <person name="Gautier V."/>
            <person name="Ament-Velasquez S.L."/>
            <person name="Kruys A."/>
            <person name="Hutchinson M.I."/>
            <person name="Powell A.J."/>
            <person name="Barry K."/>
            <person name="Miller A.N."/>
            <person name="Grigoriev I.V."/>
            <person name="Debuchy R."/>
            <person name="Gladieux P."/>
            <person name="Thoren M.H."/>
            <person name="Johannesson H."/>
        </authorList>
    </citation>
    <scope>NUCLEOTIDE SEQUENCE</scope>
    <source>
        <strain evidence="2">CBS 958.72</strain>
    </source>
</reference>
<dbReference type="EMBL" id="JAULSN010000003">
    <property type="protein sequence ID" value="KAK3376316.1"/>
    <property type="molecule type" value="Genomic_DNA"/>
</dbReference>
<keyword evidence="3" id="KW-1185">Reference proteome</keyword>
<feature type="region of interest" description="Disordered" evidence="1">
    <location>
        <begin position="7"/>
        <end position="30"/>
    </location>
</feature>
<organism evidence="2 3">
    <name type="scientific">Lasiosphaeria ovina</name>
    <dbReference type="NCBI Taxonomy" id="92902"/>
    <lineage>
        <taxon>Eukaryota</taxon>
        <taxon>Fungi</taxon>
        <taxon>Dikarya</taxon>
        <taxon>Ascomycota</taxon>
        <taxon>Pezizomycotina</taxon>
        <taxon>Sordariomycetes</taxon>
        <taxon>Sordariomycetidae</taxon>
        <taxon>Sordariales</taxon>
        <taxon>Lasiosphaeriaceae</taxon>
        <taxon>Lasiosphaeria</taxon>
    </lineage>
</organism>
<comment type="caution">
    <text evidence="2">The sequence shown here is derived from an EMBL/GenBank/DDBJ whole genome shotgun (WGS) entry which is preliminary data.</text>
</comment>
<protein>
    <submittedName>
        <fullName evidence="2">Uncharacterized protein</fullName>
    </submittedName>
</protein>
<evidence type="ECO:0000256" key="1">
    <source>
        <dbReference type="SAM" id="MobiDB-lite"/>
    </source>
</evidence>
<proteinExistence type="predicted"/>